<name>A0A6C0EPX0_9ZZZZ</name>
<accession>A0A6C0EPX0</accession>
<proteinExistence type="predicted"/>
<dbReference type="EMBL" id="MN738916">
    <property type="protein sequence ID" value="QHT31234.1"/>
    <property type="molecule type" value="Genomic_DNA"/>
</dbReference>
<evidence type="ECO:0008006" key="2">
    <source>
        <dbReference type="Google" id="ProtNLM"/>
    </source>
</evidence>
<dbReference type="AlphaFoldDB" id="A0A6C0EPX0"/>
<organism evidence="1">
    <name type="scientific">viral metagenome</name>
    <dbReference type="NCBI Taxonomy" id="1070528"/>
    <lineage>
        <taxon>unclassified sequences</taxon>
        <taxon>metagenomes</taxon>
        <taxon>organismal metagenomes</taxon>
    </lineage>
</organism>
<evidence type="ECO:0000313" key="1">
    <source>
        <dbReference type="EMBL" id="QHT31234.1"/>
    </source>
</evidence>
<sequence length="283" mass="33693">MNKHSEIPNRIKQPASCCVYCGKGYKTRTGLDKHIVLCEVIYKTNKNKNTCTTSILDEEDEVPSQRRMYQIILELSQKCNKLEQQLEEVNKWVVKKKKKINVLEWLITGNSNPAIPFAKLLDQIIVIEEDIEYLLHNTFIDTLGEVFSRTIFQTNDTFKYPICAFVQKPNVFYIYDTNREYEINQPEQIDKKEYIWKELTRENLIKFLNLIHRKISRALSEWKKNNNERIKSCDSTSNLYDKTMIKLMGVEFKQDSTLSRIRTMMYNKMKTDMKSLIEYEFEF</sequence>
<reference evidence="1" key="1">
    <citation type="journal article" date="2020" name="Nature">
        <title>Giant virus diversity and host interactions through global metagenomics.</title>
        <authorList>
            <person name="Schulz F."/>
            <person name="Roux S."/>
            <person name="Paez-Espino D."/>
            <person name="Jungbluth S."/>
            <person name="Walsh D.A."/>
            <person name="Denef V.J."/>
            <person name="McMahon K.D."/>
            <person name="Konstantinidis K.T."/>
            <person name="Eloe-Fadrosh E.A."/>
            <person name="Kyrpides N.C."/>
            <person name="Woyke T."/>
        </authorList>
    </citation>
    <scope>NUCLEOTIDE SEQUENCE</scope>
    <source>
        <strain evidence="1">GVMAG-M-3300009155-2</strain>
    </source>
</reference>
<protein>
    <recommendedName>
        <fullName evidence="2">C2H2-type domain-containing protein</fullName>
    </recommendedName>
</protein>